<dbReference type="RefSeq" id="WP_344954954.1">
    <property type="nucleotide sequence ID" value="NZ_BAABCX010000001.1"/>
</dbReference>
<evidence type="ECO:0000313" key="3">
    <source>
        <dbReference type="EMBL" id="GAA3530994.1"/>
    </source>
</evidence>
<comment type="similarity">
    <text evidence="1">Belongs to the class I-like SAM-binding methyltransferase superfamily. CmoM family.</text>
</comment>
<comment type="catalytic activity">
    <reaction evidence="1">
        <text>5-carboxymethoxyuridine(34) in tRNA + S-adenosyl-L-methionine = 5-methoxycarbonylmethoxyuridine(34) in tRNA + S-adenosyl-L-homocysteine</text>
        <dbReference type="Rhea" id="RHEA:54080"/>
        <dbReference type="Rhea" id="RHEA-COMP:13383"/>
        <dbReference type="Rhea" id="RHEA-COMP:13781"/>
        <dbReference type="ChEBI" id="CHEBI:57856"/>
        <dbReference type="ChEBI" id="CHEBI:59789"/>
        <dbReference type="ChEBI" id="CHEBI:136879"/>
        <dbReference type="ChEBI" id="CHEBI:138053"/>
    </reaction>
</comment>
<reference evidence="4" key="1">
    <citation type="journal article" date="2019" name="Int. J. Syst. Evol. Microbiol.">
        <title>The Global Catalogue of Microorganisms (GCM) 10K type strain sequencing project: providing services to taxonomists for standard genome sequencing and annotation.</title>
        <authorList>
            <consortium name="The Broad Institute Genomics Platform"/>
            <consortium name="The Broad Institute Genome Sequencing Center for Infectious Disease"/>
            <person name="Wu L."/>
            <person name="Ma J."/>
        </authorList>
    </citation>
    <scope>NUCLEOTIDE SEQUENCE [LARGE SCALE GENOMIC DNA]</scope>
    <source>
        <strain evidence="4">JCM 17110</strain>
    </source>
</reference>
<dbReference type="GO" id="GO:0032259">
    <property type="term" value="P:methylation"/>
    <property type="evidence" value="ECO:0007669"/>
    <property type="project" value="UniProtKB-KW"/>
</dbReference>
<name>A0ABP6VCI7_9GAMM</name>
<evidence type="ECO:0000256" key="1">
    <source>
        <dbReference type="HAMAP-Rule" id="MF_02057"/>
    </source>
</evidence>
<dbReference type="Gene3D" id="3.40.50.150">
    <property type="entry name" value="Vaccinia Virus protein VP39"/>
    <property type="match status" value="1"/>
</dbReference>
<proteinExistence type="inferred from homology"/>
<dbReference type="PANTHER" id="PTHR43861">
    <property type="entry name" value="TRANS-ACONITATE 2-METHYLTRANSFERASE-RELATED"/>
    <property type="match status" value="1"/>
</dbReference>
<evidence type="ECO:0000259" key="2">
    <source>
        <dbReference type="Pfam" id="PF08241"/>
    </source>
</evidence>
<dbReference type="EC" id="2.1.1.-" evidence="1"/>
<comment type="function">
    <text evidence="1">Catalyzes the methylation of 5-carboxymethoxyuridine (cmo5U) to form 5-methoxycarbonylmethoxyuridine (mcmo5U) at position 34 in tRNAs.</text>
</comment>
<dbReference type="EMBL" id="BAABCX010000001">
    <property type="protein sequence ID" value="GAA3530994.1"/>
    <property type="molecule type" value="Genomic_DNA"/>
</dbReference>
<keyword evidence="1" id="KW-0808">Transferase</keyword>
<feature type="binding site" evidence="1">
    <location>
        <position position="120"/>
    </location>
    <ligand>
        <name>S-adenosyl-L-methionine</name>
        <dbReference type="ChEBI" id="CHEBI:59789"/>
    </ligand>
</feature>
<keyword evidence="1" id="KW-0949">S-adenosyl-L-methionine</keyword>
<dbReference type="SUPFAM" id="SSF53335">
    <property type="entry name" value="S-adenosyl-L-methionine-dependent methyltransferases"/>
    <property type="match status" value="1"/>
</dbReference>
<feature type="binding site" evidence="1">
    <location>
        <position position="74"/>
    </location>
    <ligand>
        <name>S-adenosyl-L-methionine</name>
        <dbReference type="ChEBI" id="CHEBI:59789"/>
    </ligand>
</feature>
<feature type="binding site" evidence="1">
    <location>
        <begin position="53"/>
        <end position="54"/>
    </location>
    <ligand>
        <name>S-adenosyl-L-methionine</name>
        <dbReference type="ChEBI" id="CHEBI:59789"/>
    </ligand>
</feature>
<dbReference type="InterPro" id="IPR013216">
    <property type="entry name" value="Methyltransf_11"/>
</dbReference>
<keyword evidence="1" id="KW-0819">tRNA processing</keyword>
<dbReference type="GO" id="GO:0008168">
    <property type="term" value="F:methyltransferase activity"/>
    <property type="evidence" value="ECO:0007669"/>
    <property type="project" value="UniProtKB-KW"/>
</dbReference>
<dbReference type="Pfam" id="PF08241">
    <property type="entry name" value="Methyltransf_11"/>
    <property type="match status" value="1"/>
</dbReference>
<keyword evidence="4" id="KW-1185">Reference proteome</keyword>
<comment type="caution">
    <text evidence="3">The sequence shown here is derived from an EMBL/GenBank/DDBJ whole genome shotgun (WGS) entry which is preliminary data.</text>
</comment>
<keyword evidence="1 3" id="KW-0489">Methyltransferase</keyword>
<dbReference type="InterPro" id="IPR033664">
    <property type="entry name" value="Cmo5U_methylTrfase"/>
</dbReference>
<organism evidence="3 4">
    <name type="scientific">Zobellella aerophila</name>
    <dbReference type="NCBI Taxonomy" id="870480"/>
    <lineage>
        <taxon>Bacteria</taxon>
        <taxon>Pseudomonadati</taxon>
        <taxon>Pseudomonadota</taxon>
        <taxon>Gammaproteobacteria</taxon>
        <taxon>Aeromonadales</taxon>
        <taxon>Aeromonadaceae</taxon>
        <taxon>Zobellella</taxon>
    </lineage>
</organism>
<dbReference type="CDD" id="cd02440">
    <property type="entry name" value="AdoMet_MTases"/>
    <property type="match status" value="1"/>
</dbReference>
<dbReference type="Proteomes" id="UP001500795">
    <property type="component" value="Unassembled WGS sequence"/>
</dbReference>
<protein>
    <recommendedName>
        <fullName evidence="1">tRNA 5-carboxymethoxyuridine methyltransferase</fullName>
        <ecNumber evidence="1">2.1.1.-</ecNumber>
    </recommendedName>
    <alternativeName>
        <fullName evidence="1">cmo5U methyltransferase</fullName>
    </alternativeName>
</protein>
<evidence type="ECO:0000313" key="4">
    <source>
        <dbReference type="Proteomes" id="UP001500795"/>
    </source>
</evidence>
<comment type="caution">
    <text evidence="1">Lacks conserved residue(s) required for the propagation of feature annotation.</text>
</comment>
<accession>A0ABP6VCI7</accession>
<dbReference type="InterPro" id="IPR029063">
    <property type="entry name" value="SAM-dependent_MTases_sf"/>
</dbReference>
<gene>
    <name evidence="1 3" type="primary">cmoM</name>
    <name evidence="3" type="ORF">GCM10022394_07850</name>
</gene>
<sequence>MHSNTSFDGKSHTFARNIYGTIKGEIRLKVVWRDLQELLERLPAGPLRILDAGGGFGPFSQRLAALGHSVVLCDLSAEMLAEARRQVAEKDLSHVFEFIHGPIQDLSVAELGRFDLILCHAVLEWVEDQAGLLATLGGLLREQGHLSLMYYNRDGLLFQSLVMGHFDYVEADLVKKRRQKLTPPRPCRPGEVEQWLAGLGFAITGRTGVRVLHDYMVRREIRTEQPGQLLEMELAHARQEPFVGLGRYIHVLAKKGD</sequence>
<feature type="domain" description="Methyltransferase type 11" evidence="2">
    <location>
        <begin position="50"/>
        <end position="147"/>
    </location>
</feature>
<dbReference type="HAMAP" id="MF_02057">
    <property type="entry name" value="tRNA_methyltr_CmoM"/>
    <property type="match status" value="1"/>
</dbReference>
<feature type="binding site" evidence="1">
    <location>
        <position position="27"/>
    </location>
    <ligand>
        <name>S-adenosyl-L-methionine</name>
        <dbReference type="ChEBI" id="CHEBI:59789"/>
    </ligand>
</feature>